<reference evidence="3" key="1">
    <citation type="submission" date="2023-07" db="EMBL/GenBank/DDBJ databases">
        <title>Verminephrobacter genomes.</title>
        <authorList>
            <person name="Lund M.B."/>
        </authorList>
    </citation>
    <scope>NUCLEOTIDE SEQUENCE [LARGE SCALE GENOMIC DNA]</scope>
    <source>
        <strain evidence="3">AtM5-05</strain>
    </source>
</reference>
<gene>
    <name evidence="2" type="ORF">D5039_11255</name>
</gene>
<name>A0ABT3KTQ5_9BURK</name>
<dbReference type="Proteomes" id="UP001208935">
    <property type="component" value="Unassembled WGS sequence"/>
</dbReference>
<evidence type="ECO:0000313" key="3">
    <source>
        <dbReference type="Proteomes" id="UP001208935"/>
    </source>
</evidence>
<feature type="compositionally biased region" description="Polar residues" evidence="1">
    <location>
        <begin position="31"/>
        <end position="43"/>
    </location>
</feature>
<accession>A0ABT3KTQ5</accession>
<protein>
    <submittedName>
        <fullName evidence="2">Uncharacterized protein</fullName>
    </submittedName>
</protein>
<sequence length="117" mass="12495">MHRSSRSRTTASWATCSMHCPRCSPACLRQQPESRSKTSSGSRQRAAVAPTTQARSPHRRIALTQARSAATAGRAFVHSARCGYTMTDRNLIGNLSNFSGPCATLPSKVSESPGSST</sequence>
<evidence type="ECO:0000256" key="1">
    <source>
        <dbReference type="SAM" id="MobiDB-lite"/>
    </source>
</evidence>
<dbReference type="Pfam" id="PF01254">
    <property type="entry name" value="TP2"/>
    <property type="match status" value="1"/>
</dbReference>
<dbReference type="EMBL" id="QZCW01000002">
    <property type="protein sequence ID" value="MCW5321707.1"/>
    <property type="molecule type" value="Genomic_DNA"/>
</dbReference>
<keyword evidence="3" id="KW-1185">Reference proteome</keyword>
<dbReference type="InterPro" id="IPR000678">
    <property type="entry name" value="TP2"/>
</dbReference>
<evidence type="ECO:0000313" key="2">
    <source>
        <dbReference type="EMBL" id="MCW5321707.1"/>
    </source>
</evidence>
<comment type="caution">
    <text evidence="2">The sequence shown here is derived from an EMBL/GenBank/DDBJ whole genome shotgun (WGS) entry which is preliminary data.</text>
</comment>
<proteinExistence type="predicted"/>
<organism evidence="2 3">
    <name type="scientific">Verminephrobacter aporrectodeae subsp. tuberculatae</name>
    <dbReference type="NCBI Taxonomy" id="1110392"/>
    <lineage>
        <taxon>Bacteria</taxon>
        <taxon>Pseudomonadati</taxon>
        <taxon>Pseudomonadota</taxon>
        <taxon>Betaproteobacteria</taxon>
        <taxon>Burkholderiales</taxon>
        <taxon>Comamonadaceae</taxon>
        <taxon>Verminephrobacter</taxon>
    </lineage>
</organism>
<feature type="region of interest" description="Disordered" evidence="1">
    <location>
        <begin position="28"/>
        <end position="59"/>
    </location>
</feature>